<proteinExistence type="predicted"/>
<gene>
    <name evidence="1" type="ORF">CAP_5897</name>
</gene>
<dbReference type="STRING" id="1192034.CAP_5897"/>
<accession>A0A017TGU8</accession>
<reference evidence="1 2" key="1">
    <citation type="submission" date="2013-05" db="EMBL/GenBank/DDBJ databases">
        <title>Genome assembly of Chondromyces apiculatus DSM 436.</title>
        <authorList>
            <person name="Sharma G."/>
            <person name="Khatri I."/>
            <person name="Kaur C."/>
            <person name="Mayilraj S."/>
            <person name="Subramanian S."/>
        </authorList>
    </citation>
    <scope>NUCLEOTIDE SEQUENCE [LARGE SCALE GENOMIC DNA]</scope>
    <source>
        <strain evidence="1 2">DSM 436</strain>
    </source>
</reference>
<evidence type="ECO:0000313" key="1">
    <source>
        <dbReference type="EMBL" id="EYF08137.1"/>
    </source>
</evidence>
<keyword evidence="2" id="KW-1185">Reference proteome</keyword>
<dbReference type="Proteomes" id="UP000019678">
    <property type="component" value="Unassembled WGS sequence"/>
</dbReference>
<name>A0A017TGU8_9BACT</name>
<comment type="caution">
    <text evidence="1">The sequence shown here is derived from an EMBL/GenBank/DDBJ whole genome shotgun (WGS) entry which is preliminary data.</text>
</comment>
<organism evidence="1 2">
    <name type="scientific">Chondromyces apiculatus DSM 436</name>
    <dbReference type="NCBI Taxonomy" id="1192034"/>
    <lineage>
        <taxon>Bacteria</taxon>
        <taxon>Pseudomonadati</taxon>
        <taxon>Myxococcota</taxon>
        <taxon>Polyangia</taxon>
        <taxon>Polyangiales</taxon>
        <taxon>Polyangiaceae</taxon>
        <taxon>Chondromyces</taxon>
    </lineage>
</organism>
<dbReference type="AlphaFoldDB" id="A0A017TGU8"/>
<dbReference type="EMBL" id="ASRX01000005">
    <property type="protein sequence ID" value="EYF08137.1"/>
    <property type="molecule type" value="Genomic_DNA"/>
</dbReference>
<sequence>MRRASAFTRRAVATTLLVVVYVLLLPWFALALRLRRQPPRGWRVRRDPDLTTLPRLRAPF</sequence>
<evidence type="ECO:0000313" key="2">
    <source>
        <dbReference type="Proteomes" id="UP000019678"/>
    </source>
</evidence>
<protein>
    <submittedName>
        <fullName evidence="1">Uncharacterized protein</fullName>
    </submittedName>
</protein>